<keyword evidence="6" id="KW-1185">Reference proteome</keyword>
<proteinExistence type="predicted"/>
<dbReference type="Pfam" id="PF07883">
    <property type="entry name" value="Cupin_2"/>
    <property type="match status" value="1"/>
</dbReference>
<dbReference type="OrthoDB" id="1410704at2"/>
<keyword evidence="1" id="KW-0805">Transcription regulation</keyword>
<dbReference type="PROSITE" id="PS00041">
    <property type="entry name" value="HTH_ARAC_FAMILY_1"/>
    <property type="match status" value="1"/>
</dbReference>
<dbReference type="Pfam" id="PF12833">
    <property type="entry name" value="HTH_18"/>
    <property type="match status" value="1"/>
</dbReference>
<reference evidence="6" key="1">
    <citation type="submission" date="2017-11" db="EMBL/GenBank/DDBJ databases">
        <authorList>
            <person name="Duchaud E."/>
        </authorList>
    </citation>
    <scope>NUCLEOTIDE SEQUENCE [LARGE SCALE GENOMIC DNA]</scope>
    <source>
        <strain evidence="6">Tenacibaculum sp. TNO020</strain>
    </source>
</reference>
<evidence type="ECO:0000259" key="4">
    <source>
        <dbReference type="PROSITE" id="PS01124"/>
    </source>
</evidence>
<evidence type="ECO:0000256" key="2">
    <source>
        <dbReference type="ARBA" id="ARBA00023125"/>
    </source>
</evidence>
<name>A0A2H1YIY7_9FLAO</name>
<dbReference type="GO" id="GO:0043565">
    <property type="term" value="F:sequence-specific DNA binding"/>
    <property type="evidence" value="ECO:0007669"/>
    <property type="project" value="InterPro"/>
</dbReference>
<accession>A0A2H1YIY7</accession>
<dbReference type="EMBL" id="OENF01000039">
    <property type="protein sequence ID" value="SOS75433.1"/>
    <property type="molecule type" value="Genomic_DNA"/>
</dbReference>
<dbReference type="InterPro" id="IPR009057">
    <property type="entry name" value="Homeodomain-like_sf"/>
</dbReference>
<dbReference type="SMART" id="SM00342">
    <property type="entry name" value="HTH_ARAC"/>
    <property type="match status" value="1"/>
</dbReference>
<evidence type="ECO:0000256" key="1">
    <source>
        <dbReference type="ARBA" id="ARBA00023015"/>
    </source>
</evidence>
<feature type="domain" description="HTH araC/xylS-type" evidence="4">
    <location>
        <begin position="180"/>
        <end position="278"/>
    </location>
</feature>
<dbReference type="Gene3D" id="2.60.120.10">
    <property type="entry name" value="Jelly Rolls"/>
    <property type="match status" value="1"/>
</dbReference>
<dbReference type="Gene3D" id="1.10.10.60">
    <property type="entry name" value="Homeodomain-like"/>
    <property type="match status" value="2"/>
</dbReference>
<dbReference type="PANTHER" id="PTHR43280:SF34">
    <property type="entry name" value="ARAC-FAMILY TRANSCRIPTIONAL REGULATOR"/>
    <property type="match status" value="1"/>
</dbReference>
<protein>
    <submittedName>
        <fullName evidence="5">Cupin</fullName>
    </submittedName>
</protein>
<dbReference type="InterPro" id="IPR011051">
    <property type="entry name" value="RmlC_Cupin_sf"/>
</dbReference>
<dbReference type="PROSITE" id="PS01124">
    <property type="entry name" value="HTH_ARAC_FAMILY_2"/>
    <property type="match status" value="1"/>
</dbReference>
<organism evidence="5 6">
    <name type="scientific">Tenacibaculum piscium</name>
    <dbReference type="NCBI Taxonomy" id="1458515"/>
    <lineage>
        <taxon>Bacteria</taxon>
        <taxon>Pseudomonadati</taxon>
        <taxon>Bacteroidota</taxon>
        <taxon>Flavobacteriia</taxon>
        <taxon>Flavobacteriales</taxon>
        <taxon>Flavobacteriaceae</taxon>
        <taxon>Tenacibaculum</taxon>
    </lineage>
</organism>
<evidence type="ECO:0000313" key="5">
    <source>
        <dbReference type="EMBL" id="SOS75433.1"/>
    </source>
</evidence>
<dbReference type="InterPro" id="IPR014710">
    <property type="entry name" value="RmlC-like_jellyroll"/>
</dbReference>
<dbReference type="Proteomes" id="UP000234211">
    <property type="component" value="Unassembled WGS sequence"/>
</dbReference>
<sequence length="279" mass="32796">MKVLPFKIPKTKNLGLIYQQDEGTLFYDKFHQHEEIQLCYVVKGEGTLIVGDTVNEYQSNDILVIAGNQPHVFKSDASRIKESFMVSLFFTQKSFGETFFELDDFKQIATFFTVAKNSFRVKSHQKKLQKLFLKLPESRDLYKFIIFLKMIDIILKSETESLSSFVYEKKYTDNEGKRMRDIMDYTLKNYNKKIELDDIAGVANMTSNAFCRYFKQRTNKTFFTFLNELRIETACKLLQNKDYSIIEVSEKSGFKNISNFNRKFKELKGQTPSSYRLSF</sequence>
<dbReference type="SUPFAM" id="SSF51182">
    <property type="entry name" value="RmlC-like cupins"/>
    <property type="match status" value="1"/>
</dbReference>
<dbReference type="GO" id="GO:0003700">
    <property type="term" value="F:DNA-binding transcription factor activity"/>
    <property type="evidence" value="ECO:0007669"/>
    <property type="project" value="InterPro"/>
</dbReference>
<evidence type="ECO:0000313" key="6">
    <source>
        <dbReference type="Proteomes" id="UP000234211"/>
    </source>
</evidence>
<dbReference type="InterPro" id="IPR018060">
    <property type="entry name" value="HTH_AraC"/>
</dbReference>
<keyword evidence="2" id="KW-0238">DNA-binding</keyword>
<dbReference type="InterPro" id="IPR020449">
    <property type="entry name" value="Tscrpt_reg_AraC-type_HTH"/>
</dbReference>
<gene>
    <name evidence="5" type="ORF">TNO020_440211</name>
</gene>
<dbReference type="InterPro" id="IPR013096">
    <property type="entry name" value="Cupin_2"/>
</dbReference>
<dbReference type="PRINTS" id="PR00032">
    <property type="entry name" value="HTHARAC"/>
</dbReference>
<dbReference type="AlphaFoldDB" id="A0A2H1YIY7"/>
<evidence type="ECO:0000256" key="3">
    <source>
        <dbReference type="ARBA" id="ARBA00023163"/>
    </source>
</evidence>
<dbReference type="RefSeq" id="WP_101918060.1">
    <property type="nucleotide sequence ID" value="NZ_JAJGWS010000002.1"/>
</dbReference>
<dbReference type="PANTHER" id="PTHR43280">
    <property type="entry name" value="ARAC-FAMILY TRANSCRIPTIONAL REGULATOR"/>
    <property type="match status" value="1"/>
</dbReference>
<dbReference type="SUPFAM" id="SSF46689">
    <property type="entry name" value="Homeodomain-like"/>
    <property type="match status" value="2"/>
</dbReference>
<dbReference type="InterPro" id="IPR018062">
    <property type="entry name" value="HTH_AraC-typ_CS"/>
</dbReference>
<keyword evidence="3" id="KW-0804">Transcription</keyword>